<feature type="transmembrane region" description="Helical" evidence="6">
    <location>
        <begin position="359"/>
        <end position="386"/>
    </location>
</feature>
<feature type="transmembrane region" description="Helical" evidence="6">
    <location>
        <begin position="82"/>
        <end position="100"/>
    </location>
</feature>
<keyword evidence="2" id="KW-1003">Cell membrane</keyword>
<evidence type="ECO:0000256" key="4">
    <source>
        <dbReference type="ARBA" id="ARBA00022989"/>
    </source>
</evidence>
<protein>
    <recommendedName>
        <fullName evidence="7">Major facilitator superfamily (MFS) profile domain-containing protein</fullName>
    </recommendedName>
</protein>
<dbReference type="Gene3D" id="1.20.1250.20">
    <property type="entry name" value="MFS general substrate transporter like domains"/>
    <property type="match status" value="1"/>
</dbReference>
<dbReference type="PANTHER" id="PTHR43124">
    <property type="entry name" value="PURINE EFFLUX PUMP PBUE"/>
    <property type="match status" value="1"/>
</dbReference>
<dbReference type="EMBL" id="CADCTL010000112">
    <property type="protein sequence ID" value="CAA9240631.1"/>
    <property type="molecule type" value="Genomic_DNA"/>
</dbReference>
<evidence type="ECO:0000313" key="8">
    <source>
        <dbReference type="EMBL" id="CAA9240631.1"/>
    </source>
</evidence>
<proteinExistence type="predicted"/>
<comment type="subcellular location">
    <subcellularLocation>
        <location evidence="1">Cell membrane</location>
        <topology evidence="1">Multi-pass membrane protein</topology>
    </subcellularLocation>
</comment>
<dbReference type="InterPro" id="IPR011701">
    <property type="entry name" value="MFS"/>
</dbReference>
<feature type="transmembrane region" description="Helical" evidence="6">
    <location>
        <begin position="112"/>
        <end position="132"/>
    </location>
</feature>
<dbReference type="AlphaFoldDB" id="A0A6J4I5A0"/>
<evidence type="ECO:0000256" key="2">
    <source>
        <dbReference type="ARBA" id="ARBA00022475"/>
    </source>
</evidence>
<keyword evidence="4 6" id="KW-1133">Transmembrane helix</keyword>
<evidence type="ECO:0000256" key="5">
    <source>
        <dbReference type="ARBA" id="ARBA00023136"/>
    </source>
</evidence>
<dbReference type="Pfam" id="PF07690">
    <property type="entry name" value="MFS_1"/>
    <property type="match status" value="1"/>
</dbReference>
<organism evidence="8">
    <name type="scientific">uncultured Acetobacteraceae bacterium</name>
    <dbReference type="NCBI Taxonomy" id="169975"/>
    <lineage>
        <taxon>Bacteria</taxon>
        <taxon>Pseudomonadati</taxon>
        <taxon>Pseudomonadota</taxon>
        <taxon>Alphaproteobacteria</taxon>
        <taxon>Acetobacterales</taxon>
        <taxon>Acetobacteraceae</taxon>
        <taxon>environmental samples</taxon>
    </lineage>
</organism>
<feature type="transmembrane region" description="Helical" evidence="6">
    <location>
        <begin position="218"/>
        <end position="241"/>
    </location>
</feature>
<keyword evidence="3 6" id="KW-0812">Transmembrane</keyword>
<accession>A0A6J4I5A0</accession>
<evidence type="ECO:0000259" key="7">
    <source>
        <dbReference type="PROSITE" id="PS50850"/>
    </source>
</evidence>
<feature type="domain" description="Major facilitator superfamily (MFS) profile" evidence="7">
    <location>
        <begin position="16"/>
        <end position="391"/>
    </location>
</feature>
<evidence type="ECO:0000256" key="6">
    <source>
        <dbReference type="SAM" id="Phobius"/>
    </source>
</evidence>
<evidence type="ECO:0000256" key="1">
    <source>
        <dbReference type="ARBA" id="ARBA00004651"/>
    </source>
</evidence>
<dbReference type="PROSITE" id="PS50850">
    <property type="entry name" value="MFS"/>
    <property type="match status" value="1"/>
</dbReference>
<gene>
    <name evidence="8" type="ORF">AVDCRST_MAG04-1599</name>
</gene>
<feature type="transmembrane region" description="Helical" evidence="6">
    <location>
        <begin position="144"/>
        <end position="165"/>
    </location>
</feature>
<evidence type="ECO:0000256" key="3">
    <source>
        <dbReference type="ARBA" id="ARBA00022692"/>
    </source>
</evidence>
<reference evidence="8" key="1">
    <citation type="submission" date="2020-02" db="EMBL/GenBank/DDBJ databases">
        <authorList>
            <person name="Meier V. D."/>
        </authorList>
    </citation>
    <scope>NUCLEOTIDE SEQUENCE</scope>
    <source>
        <strain evidence="8">AVDCRST_MAG04</strain>
    </source>
</reference>
<feature type="transmembrane region" description="Helical" evidence="6">
    <location>
        <begin position="253"/>
        <end position="273"/>
    </location>
</feature>
<dbReference type="SUPFAM" id="SSF103473">
    <property type="entry name" value="MFS general substrate transporter"/>
    <property type="match status" value="1"/>
</dbReference>
<dbReference type="PANTHER" id="PTHR43124:SF3">
    <property type="entry name" value="CHLORAMPHENICOL EFFLUX PUMP RV0191"/>
    <property type="match status" value="1"/>
</dbReference>
<feature type="transmembrane region" description="Helical" evidence="6">
    <location>
        <begin position="285"/>
        <end position="316"/>
    </location>
</feature>
<name>A0A6J4I5A0_9PROT</name>
<sequence>MSPDPEEAAGGRTRRLILLLGFSCFAGALASRVTDPFVVSISEEFRSSPESVALLATAFAVPFALVQPVLGPVGDALGKRRVIRVAICLLSVFTLLAPLAPDLLSLAVLRGLAGAAAGGVMPLSLATIGDAVDMRDRQVALSRLVAFAIAGQVGGGALAGVLAPFLGWRGVLGLCGALASGAAVLMLLAPPPGPPEPRRRFDPAGALRRYRAILGMPAARLLFAAVVVEGVLVFGAFPYFAPVLEARGQGGTLEAGLAVAALGCGGFAFAALARRLLAGIGQSRMVVLGGALAAAALLGMAAAPSAALFVAAGLALGLGFYMVHNSIQTRVTEVAPEARGSAVALHAFHFYVGQSLGPVAVGVASGLLGAGAAFALAGLGMLALGLRLGRR</sequence>
<dbReference type="InterPro" id="IPR050189">
    <property type="entry name" value="MFS_Efflux_Transporters"/>
</dbReference>
<dbReference type="GO" id="GO:0022857">
    <property type="term" value="F:transmembrane transporter activity"/>
    <property type="evidence" value="ECO:0007669"/>
    <property type="project" value="InterPro"/>
</dbReference>
<dbReference type="InterPro" id="IPR020846">
    <property type="entry name" value="MFS_dom"/>
</dbReference>
<dbReference type="GO" id="GO:0005886">
    <property type="term" value="C:plasma membrane"/>
    <property type="evidence" value="ECO:0007669"/>
    <property type="project" value="UniProtKB-SubCell"/>
</dbReference>
<feature type="transmembrane region" description="Helical" evidence="6">
    <location>
        <begin position="54"/>
        <end position="70"/>
    </location>
</feature>
<feature type="transmembrane region" description="Helical" evidence="6">
    <location>
        <begin position="171"/>
        <end position="190"/>
    </location>
</feature>
<dbReference type="InterPro" id="IPR036259">
    <property type="entry name" value="MFS_trans_sf"/>
</dbReference>
<keyword evidence="5 6" id="KW-0472">Membrane</keyword>